<protein>
    <recommendedName>
        <fullName evidence="3">Glycine zipper 2TM domain-containing protein</fullName>
    </recommendedName>
</protein>
<dbReference type="EMBL" id="CABFNS010000723">
    <property type="protein sequence ID" value="VUC24695.1"/>
    <property type="molecule type" value="Genomic_DNA"/>
</dbReference>
<comment type="caution">
    <text evidence="1">The sequence shown here is derived from an EMBL/GenBank/DDBJ whole genome shotgun (WGS) entry which is preliminary data.</text>
</comment>
<dbReference type="Proteomes" id="UP000766486">
    <property type="component" value="Unassembled WGS sequence"/>
</dbReference>
<keyword evidence="2" id="KW-1185">Reference proteome</keyword>
<organism evidence="1 2">
    <name type="scientific">Bionectria ochroleuca</name>
    <name type="common">Gliocladium roseum</name>
    <dbReference type="NCBI Taxonomy" id="29856"/>
    <lineage>
        <taxon>Eukaryota</taxon>
        <taxon>Fungi</taxon>
        <taxon>Dikarya</taxon>
        <taxon>Ascomycota</taxon>
        <taxon>Pezizomycotina</taxon>
        <taxon>Sordariomycetes</taxon>
        <taxon>Hypocreomycetidae</taxon>
        <taxon>Hypocreales</taxon>
        <taxon>Bionectriaceae</taxon>
        <taxon>Clonostachys</taxon>
    </lineage>
</organism>
<accession>A0ABY6U0Y4</accession>
<evidence type="ECO:0008006" key="3">
    <source>
        <dbReference type="Google" id="ProtNLM"/>
    </source>
</evidence>
<evidence type="ECO:0000313" key="1">
    <source>
        <dbReference type="EMBL" id="VUC24695.1"/>
    </source>
</evidence>
<name>A0ABY6U0Y4_BIOOC</name>
<gene>
    <name evidence="1" type="ORF">CLO192961_LOCUS149327</name>
</gene>
<sequence>MSNNENGGLLGGLLGGVDNLLTGGEQAQGQGGLLGGVVGAVGSTTQGLGNTLGQTTAGVGRAVGDVGNTVGGTVNKEAPEQITLLMNLGASGLVANRVNNHVILSPQLHDS</sequence>
<evidence type="ECO:0000313" key="2">
    <source>
        <dbReference type="Proteomes" id="UP000766486"/>
    </source>
</evidence>
<proteinExistence type="predicted"/>
<reference evidence="1 2" key="1">
    <citation type="submission" date="2019-06" db="EMBL/GenBank/DDBJ databases">
        <authorList>
            <person name="Broberg M."/>
        </authorList>
    </citation>
    <scope>NUCLEOTIDE SEQUENCE [LARGE SCALE GENOMIC DNA]</scope>
</reference>